<evidence type="ECO:0000313" key="5">
    <source>
        <dbReference type="EMBL" id="AFJ69099.1"/>
    </source>
</evidence>
<dbReference type="InterPro" id="IPR036277">
    <property type="entry name" value="SMC_hinge_sf"/>
</dbReference>
<evidence type="ECO:0000256" key="2">
    <source>
        <dbReference type="ARBA" id="ARBA00022840"/>
    </source>
</evidence>
<evidence type="ECO:0000256" key="3">
    <source>
        <dbReference type="ARBA" id="ARBA00023242"/>
    </source>
</evidence>
<evidence type="ECO:0000256" key="1">
    <source>
        <dbReference type="ARBA" id="ARBA00022741"/>
    </source>
</evidence>
<dbReference type="PANTHER" id="PTHR18937:SF172">
    <property type="entry name" value="STRUCTURAL MAINTENANCE OF CHROMOSOMES PROTEIN"/>
    <property type="match status" value="1"/>
</dbReference>
<keyword evidence="3" id="KW-0539">Nucleus</keyword>
<evidence type="ECO:0000259" key="4">
    <source>
        <dbReference type="SMART" id="SM00968"/>
    </source>
</evidence>
<protein>
    <submittedName>
        <fullName evidence="5">Nuclear condensin complex subunit smc4</fullName>
    </submittedName>
</protein>
<gene>
    <name evidence="5" type="ORF">NGATSA_3026000</name>
</gene>
<keyword evidence="2" id="KW-0067">ATP-binding</keyword>
<feature type="domain" description="SMC hinge" evidence="4">
    <location>
        <begin position="42"/>
        <end position="113"/>
    </location>
</feature>
<dbReference type="SUPFAM" id="SSF75553">
    <property type="entry name" value="Smc hinge domain"/>
    <property type="match status" value="1"/>
</dbReference>
<accession>I2CQB6</accession>
<dbReference type="PANTHER" id="PTHR18937">
    <property type="entry name" value="STRUCTURAL MAINTENANCE OF CHROMOSOMES SMC FAMILY MEMBER"/>
    <property type="match status" value="1"/>
</dbReference>
<keyword evidence="1" id="KW-0547">Nucleotide-binding</keyword>
<sequence>KMKTAVASAEEAKASLQRTASLSSTHKALFQASLPGGALASAGIRGRLGDLGGIAAAYDVAVSTAGAALDFLVVETAQGGSACVQYLREHNLGRASFIILEQLSYLTSALHAPFSSPSP</sequence>
<name>I2CQB6_NANGC</name>
<dbReference type="EMBL" id="JU973930">
    <property type="protein sequence ID" value="AFJ69099.1"/>
    <property type="molecule type" value="mRNA"/>
</dbReference>
<feature type="non-terminal residue" evidence="5">
    <location>
        <position position="119"/>
    </location>
</feature>
<reference evidence="5" key="1">
    <citation type="journal article" date="2012" name="Bioengineered">
        <title>Additional insights into the genome of the oleaginous model alga Nannochloropsis gaditana.</title>
        <authorList>
            <person name="Jinkerson R.E."/>
            <person name="Radakovits R."/>
            <person name="Posewitz M.C."/>
        </authorList>
    </citation>
    <scope>NUCLEOTIDE SEQUENCE</scope>
    <source>
        <strain evidence="5">CCMP526</strain>
    </source>
</reference>
<dbReference type="InterPro" id="IPR010935">
    <property type="entry name" value="SMC_hinge"/>
</dbReference>
<dbReference type="GO" id="GO:0005524">
    <property type="term" value="F:ATP binding"/>
    <property type="evidence" value="ECO:0007669"/>
    <property type="project" value="UniProtKB-KW"/>
</dbReference>
<organism evidence="5">
    <name type="scientific">Nannochloropsis gaditana (strain CCMP526)</name>
    <name type="common">Green microalga</name>
    <name type="synonym">Microchloropsis gaditana</name>
    <dbReference type="NCBI Taxonomy" id="1093141"/>
    <lineage>
        <taxon>Eukaryota</taxon>
        <taxon>Sar</taxon>
        <taxon>Stramenopiles</taxon>
        <taxon>Ochrophyta</taxon>
        <taxon>Eustigmatophyceae</taxon>
        <taxon>Eustigmatales</taxon>
        <taxon>Monodopsidaceae</taxon>
        <taxon>Nannochloropsis</taxon>
    </lineage>
</organism>
<feature type="non-terminal residue" evidence="5">
    <location>
        <position position="1"/>
    </location>
</feature>
<proteinExistence type="evidence at transcript level"/>
<dbReference type="Gene3D" id="1.20.1060.20">
    <property type="match status" value="1"/>
</dbReference>
<dbReference type="GO" id="GO:0000796">
    <property type="term" value="C:condensin complex"/>
    <property type="evidence" value="ECO:0007669"/>
    <property type="project" value="TreeGrafter"/>
</dbReference>
<reference evidence="5" key="2">
    <citation type="journal article" date="2012" name="Nat. Commun.">
        <title>Draft genome sequence and genetic transformation of the oleaginous alga Nannochloropis gaditana.</title>
        <authorList>
            <person name="Radakovits R."/>
            <person name="Jinkerson R.E."/>
            <person name="Fuerstenberg S.I."/>
            <person name="Tae H."/>
            <person name="Settlage R.E."/>
            <person name="Boore J.L."/>
            <person name="Posewitz M.C."/>
        </authorList>
    </citation>
    <scope>NUCLEOTIDE SEQUENCE</scope>
    <source>
        <strain evidence="5">CCMP526</strain>
    </source>
</reference>
<dbReference type="SMART" id="SM00968">
    <property type="entry name" value="SMC_hinge"/>
    <property type="match status" value="1"/>
</dbReference>
<dbReference type="AlphaFoldDB" id="I2CQB6"/>
<dbReference type="GO" id="GO:0007076">
    <property type="term" value="P:mitotic chromosome condensation"/>
    <property type="evidence" value="ECO:0007669"/>
    <property type="project" value="TreeGrafter"/>
</dbReference>
<dbReference type="Pfam" id="PF06470">
    <property type="entry name" value="SMC_hinge"/>
    <property type="match status" value="1"/>
</dbReference>